<protein>
    <submittedName>
        <fullName evidence="2">Uncharacterized protein</fullName>
    </submittedName>
</protein>
<feature type="transmembrane region" description="Helical" evidence="1">
    <location>
        <begin position="39"/>
        <end position="62"/>
    </location>
</feature>
<accession>A0A7D5XHM8</accession>
<dbReference type="KEGG" id="flt:Sv326_0299"/>
<keyword evidence="1" id="KW-1133">Transmembrane helix</keyword>
<dbReference type="Proteomes" id="UP000510821">
    <property type="component" value="Chromosome"/>
</dbReference>
<keyword evidence="1" id="KW-0472">Membrane</keyword>
<keyword evidence="1" id="KW-0812">Transmembrane</keyword>
<organism evidence="2 3">
    <name type="scientific">Fermentimicrarchaeum limneticum</name>
    <dbReference type="NCBI Taxonomy" id="2795018"/>
    <lineage>
        <taxon>Archaea</taxon>
        <taxon>Candidatus Micrarchaeota</taxon>
        <taxon>Candidatus Fermentimicrarchaeales</taxon>
        <taxon>Candidatus Fermentimicrarchaeaceae</taxon>
        <taxon>Candidatus Fermentimicrarchaeum</taxon>
    </lineage>
</organism>
<feature type="transmembrane region" description="Helical" evidence="1">
    <location>
        <begin position="68"/>
        <end position="88"/>
    </location>
</feature>
<evidence type="ECO:0000313" key="3">
    <source>
        <dbReference type="Proteomes" id="UP000510821"/>
    </source>
</evidence>
<dbReference type="AlphaFoldDB" id="A0A7D5XHM8"/>
<gene>
    <name evidence="2" type="ORF">Sv326_0299</name>
</gene>
<evidence type="ECO:0000313" key="2">
    <source>
        <dbReference type="EMBL" id="QLJ52474.1"/>
    </source>
</evidence>
<proteinExistence type="predicted"/>
<evidence type="ECO:0000256" key="1">
    <source>
        <dbReference type="SAM" id="Phobius"/>
    </source>
</evidence>
<sequence length="99" mass="11284">MDLKKLIFNFVVRLFPDLPRKLETSGMNINPEDFVARTFLNAFGMMVSVTFFAVILAQSFSFNLTSPLILIIALAAFFVFFMIGIGAVDVRLRQMRKKN</sequence>
<name>A0A7D5XHM8_FERL1</name>
<dbReference type="EMBL" id="CP058998">
    <property type="protein sequence ID" value="QLJ52474.1"/>
    <property type="molecule type" value="Genomic_DNA"/>
</dbReference>
<reference evidence="3" key="1">
    <citation type="submission" date="2020-07" db="EMBL/GenBank/DDBJ databases">
        <title>Metabolic diversity and evolutionary history of the archaeal phylum ###Micrarchaeota### uncovered from a freshwater lake metagenome.</title>
        <authorList>
            <person name="Kadnikov V.V."/>
            <person name="Savvichev A.S."/>
            <person name="Mardanov A.V."/>
            <person name="Beletsky A.V."/>
            <person name="Chupakov A.V."/>
            <person name="Kokryatskaya N.M."/>
            <person name="Pimenov N.V."/>
            <person name="Ravin N.V."/>
        </authorList>
    </citation>
    <scope>NUCLEOTIDE SEQUENCE [LARGE SCALE GENOMIC DNA]</scope>
</reference>